<feature type="compositionally biased region" description="Polar residues" evidence="1">
    <location>
        <begin position="1"/>
        <end position="14"/>
    </location>
</feature>
<name>A0A1D9Q5U0_SCLS1</name>
<feature type="region of interest" description="Disordered" evidence="1">
    <location>
        <begin position="332"/>
        <end position="373"/>
    </location>
</feature>
<protein>
    <submittedName>
        <fullName evidence="2">Uncharacterized protein</fullName>
    </submittedName>
</protein>
<evidence type="ECO:0000313" key="2">
    <source>
        <dbReference type="EMBL" id="APA10291.1"/>
    </source>
</evidence>
<dbReference type="OrthoDB" id="3799661at2759"/>
<dbReference type="VEuPathDB" id="FungiDB:sscle_06g050610"/>
<accession>A0A1D9Q5U0</accession>
<dbReference type="Proteomes" id="UP000177798">
    <property type="component" value="Chromosome 6"/>
</dbReference>
<feature type="compositionally biased region" description="Basic and acidic residues" evidence="1">
    <location>
        <begin position="364"/>
        <end position="373"/>
    </location>
</feature>
<organism evidence="2 3">
    <name type="scientific">Sclerotinia sclerotiorum (strain ATCC 18683 / 1980 / Ss-1)</name>
    <name type="common">White mold</name>
    <name type="synonym">Whetzelinia sclerotiorum</name>
    <dbReference type="NCBI Taxonomy" id="665079"/>
    <lineage>
        <taxon>Eukaryota</taxon>
        <taxon>Fungi</taxon>
        <taxon>Dikarya</taxon>
        <taxon>Ascomycota</taxon>
        <taxon>Pezizomycotina</taxon>
        <taxon>Leotiomycetes</taxon>
        <taxon>Helotiales</taxon>
        <taxon>Sclerotiniaceae</taxon>
        <taxon>Sclerotinia</taxon>
    </lineage>
</organism>
<feature type="region of interest" description="Disordered" evidence="1">
    <location>
        <begin position="1"/>
        <end position="46"/>
    </location>
</feature>
<reference evidence="3" key="1">
    <citation type="journal article" date="2017" name="Genome Biol. Evol.">
        <title>The complete genome sequence of the phytopathogenic fungus Sclerotinia sclerotiorum reveals insights into the genome architecture of broad host range pathogens.</title>
        <authorList>
            <person name="Derbyshire M."/>
            <person name="Denton-Giles M."/>
            <person name="Hegedus D."/>
            <person name="Seifbarghy S."/>
            <person name="Rollins J."/>
            <person name="van Kan J."/>
            <person name="Seidl M.F."/>
            <person name="Faino L."/>
            <person name="Mbengue M."/>
            <person name="Navaud O."/>
            <person name="Raffaele S."/>
            <person name="Hammond-Kosack K."/>
            <person name="Heard S."/>
            <person name="Oliver R."/>
        </authorList>
    </citation>
    <scope>NUCLEOTIDE SEQUENCE [LARGE SCALE GENOMIC DNA]</scope>
    <source>
        <strain evidence="3">ATCC 18683 / 1980 / Ss-1</strain>
    </source>
</reference>
<sequence length="373" mass="41637">MTGYPRNTNANSFLSPPIESRAANTKLERSGSVPGSERSARSSLSRITHVEENAQIAPYPEFEDSSTITPSNYTFLDHLGAIFRIIFCVPVPKKMEKSSAGPVKRVSFDMESSPWVLPVHVVSTRRDTDKHPVIKRAKCTIDTGNMQGNIVSREFVEKVLQYSEANFVSLTAAEKEGGFGVTGHKLVPEGAIYLTWYFDKSTRVFHDMRFLVSPYSQCDLIIGARSIQKDNLLGIPNLMATTTSKVAHTRNDSIDEEEERLKSIYLKRKEEYDEKLLELLNDDKDTTNNKELKDCADARDVAEKNHLIRKAELGNDPKLVAQLEENLKNLPGSKTYLIPSKSDTTSSGTAQQNGSVPTQRTVKKAVEQPSPEK</sequence>
<evidence type="ECO:0000313" key="3">
    <source>
        <dbReference type="Proteomes" id="UP000177798"/>
    </source>
</evidence>
<dbReference type="EMBL" id="CP017819">
    <property type="protein sequence ID" value="APA10291.1"/>
    <property type="molecule type" value="Genomic_DNA"/>
</dbReference>
<feature type="compositionally biased region" description="Polar residues" evidence="1">
    <location>
        <begin position="341"/>
        <end position="360"/>
    </location>
</feature>
<gene>
    <name evidence="2" type="ORF">sscle_06g050610</name>
</gene>
<proteinExistence type="predicted"/>
<evidence type="ECO:0000256" key="1">
    <source>
        <dbReference type="SAM" id="MobiDB-lite"/>
    </source>
</evidence>
<dbReference type="AlphaFoldDB" id="A0A1D9Q5U0"/>